<dbReference type="Gene3D" id="3.60.40.10">
    <property type="entry name" value="PPM-type phosphatase domain"/>
    <property type="match status" value="1"/>
</dbReference>
<dbReference type="AlphaFoldDB" id="A0A494XF21"/>
<accession>A0A494XF21</accession>
<keyword evidence="2" id="KW-1185">Reference proteome</keyword>
<dbReference type="EMBL" id="RBZV01000004">
    <property type="protein sequence ID" value="RKP48281.1"/>
    <property type="molecule type" value="Genomic_DNA"/>
</dbReference>
<proteinExistence type="predicted"/>
<reference evidence="1 2" key="1">
    <citation type="submission" date="2018-10" db="EMBL/GenBank/DDBJ databases">
        <title>Paraburkholderia sp. 7MK8-2, isolated from soil.</title>
        <authorList>
            <person name="Gao Z.-H."/>
            <person name="Qiu L.-H."/>
        </authorList>
    </citation>
    <scope>NUCLEOTIDE SEQUENCE [LARGE SCALE GENOMIC DNA]</scope>
    <source>
        <strain evidence="1 2">7MK8-2</strain>
    </source>
</reference>
<gene>
    <name evidence="1" type="ORF">D7S89_13225</name>
</gene>
<dbReference type="SUPFAM" id="SSF81606">
    <property type="entry name" value="PP2C-like"/>
    <property type="match status" value="1"/>
</dbReference>
<dbReference type="Proteomes" id="UP000280434">
    <property type="component" value="Unassembled WGS sequence"/>
</dbReference>
<evidence type="ECO:0008006" key="3">
    <source>
        <dbReference type="Google" id="ProtNLM"/>
    </source>
</evidence>
<protein>
    <recommendedName>
        <fullName evidence="3">Protein phosphatase 2C domain-containing protein</fullName>
    </recommendedName>
</protein>
<sequence>MRLVLEFQSTVAKVADEPERNEDAVCIDEGRGVFAVADGASESFDSRAWANLLASRFVELPAVSPEWVSAVRQTYDRGWDYNSLGWSEQMAFDRGSFSTLLGCEWREDLGDLEIVSVGDSIAVHSEGMKIVRSYPYTSAVEFDERPRLLSTRSEANEFVSAASFNNDSGTVWRLSEGSVVLLMTDALGQWLLSENHTGSRLERLLSVNTDAAFTELVLSERREGALRIDDTSLLVLAVRSRPEAK</sequence>
<name>A0A494XF21_9BURK</name>
<dbReference type="InterPro" id="IPR036457">
    <property type="entry name" value="PPM-type-like_dom_sf"/>
</dbReference>
<organism evidence="1 2">
    <name type="scientific">Trinickia fusca</name>
    <dbReference type="NCBI Taxonomy" id="2419777"/>
    <lineage>
        <taxon>Bacteria</taxon>
        <taxon>Pseudomonadati</taxon>
        <taxon>Pseudomonadota</taxon>
        <taxon>Betaproteobacteria</taxon>
        <taxon>Burkholderiales</taxon>
        <taxon>Burkholderiaceae</taxon>
        <taxon>Trinickia</taxon>
    </lineage>
</organism>
<comment type="caution">
    <text evidence="1">The sequence shown here is derived from an EMBL/GenBank/DDBJ whole genome shotgun (WGS) entry which is preliminary data.</text>
</comment>
<dbReference type="RefSeq" id="WP_121278129.1">
    <property type="nucleotide sequence ID" value="NZ_RBZV01000004.1"/>
</dbReference>
<evidence type="ECO:0000313" key="1">
    <source>
        <dbReference type="EMBL" id="RKP48281.1"/>
    </source>
</evidence>
<dbReference type="OrthoDB" id="6002717at2"/>
<evidence type="ECO:0000313" key="2">
    <source>
        <dbReference type="Proteomes" id="UP000280434"/>
    </source>
</evidence>